<reference evidence="2 3" key="1">
    <citation type="journal article" date="2015" name="BMC Genomics">
        <title>Gene expression during zombie ant biting behavior reflects the complexity underlying fungal parasitic behavioral manipulation.</title>
        <authorList>
            <person name="de Bekker C."/>
            <person name="Ohm R.A."/>
            <person name="Loreto R.G."/>
            <person name="Sebastian A."/>
            <person name="Albert I."/>
            <person name="Merrow M."/>
            <person name="Brachmann A."/>
            <person name="Hughes D.P."/>
        </authorList>
    </citation>
    <scope>NUCLEOTIDE SEQUENCE [LARGE SCALE GENOMIC DNA]</scope>
    <source>
        <strain evidence="2 3">SC16a</strain>
    </source>
</reference>
<dbReference type="AlphaFoldDB" id="A0A2A9PJP6"/>
<feature type="compositionally biased region" description="Polar residues" evidence="1">
    <location>
        <begin position="32"/>
        <end position="41"/>
    </location>
</feature>
<evidence type="ECO:0000313" key="3">
    <source>
        <dbReference type="Proteomes" id="UP000037136"/>
    </source>
</evidence>
<dbReference type="Proteomes" id="UP000037136">
    <property type="component" value="Unassembled WGS sequence"/>
</dbReference>
<dbReference type="EMBL" id="LAZP02000071">
    <property type="protein sequence ID" value="PFH61454.1"/>
    <property type="molecule type" value="Genomic_DNA"/>
</dbReference>
<accession>A0A2A9PJP6</accession>
<gene>
    <name evidence="2" type="ORF">XA68_17358</name>
</gene>
<protein>
    <submittedName>
        <fullName evidence="2">Uncharacterized protein</fullName>
    </submittedName>
</protein>
<sequence>MSMITFRLLNGSKEYVNESASTPPSWHRVKASHSTTPQGLTEKQHEGPLAAIYGEDQLPLAGIMGPQSFSSRGGRETMNCSSAAKRKKGAKKQKRRMNGVQKERRSGDRGFASHDTVPAVLFYGPFHGSCAS</sequence>
<comment type="caution">
    <text evidence="2">The sequence shown here is derived from an EMBL/GenBank/DDBJ whole genome shotgun (WGS) entry which is preliminary data.</text>
</comment>
<feature type="region of interest" description="Disordered" evidence="1">
    <location>
        <begin position="63"/>
        <end position="114"/>
    </location>
</feature>
<name>A0A2A9PJP6_OPHUN</name>
<feature type="compositionally biased region" description="Basic and acidic residues" evidence="1">
    <location>
        <begin position="101"/>
        <end position="112"/>
    </location>
</feature>
<evidence type="ECO:0000256" key="1">
    <source>
        <dbReference type="SAM" id="MobiDB-lite"/>
    </source>
</evidence>
<reference evidence="2 3" key="2">
    <citation type="journal article" date="2017" name="Sci. Rep.">
        <title>Ant-infecting Ophiocordyceps genomes reveal a high diversity of potential behavioral manipulation genes and a possible major role for enterotoxins.</title>
        <authorList>
            <person name="de Bekker C."/>
            <person name="Ohm R.A."/>
            <person name="Evans H.C."/>
            <person name="Brachmann A."/>
            <person name="Hughes D.P."/>
        </authorList>
    </citation>
    <scope>NUCLEOTIDE SEQUENCE [LARGE SCALE GENOMIC DNA]</scope>
    <source>
        <strain evidence="2 3">SC16a</strain>
    </source>
</reference>
<keyword evidence="3" id="KW-1185">Reference proteome</keyword>
<evidence type="ECO:0000313" key="2">
    <source>
        <dbReference type="EMBL" id="PFH61454.1"/>
    </source>
</evidence>
<feature type="compositionally biased region" description="Basic residues" evidence="1">
    <location>
        <begin position="84"/>
        <end position="97"/>
    </location>
</feature>
<feature type="region of interest" description="Disordered" evidence="1">
    <location>
        <begin position="18"/>
        <end position="44"/>
    </location>
</feature>
<proteinExistence type="predicted"/>
<organism evidence="2 3">
    <name type="scientific">Ophiocordyceps unilateralis</name>
    <name type="common">Zombie-ant fungus</name>
    <name type="synonym">Torrubia unilateralis</name>
    <dbReference type="NCBI Taxonomy" id="268505"/>
    <lineage>
        <taxon>Eukaryota</taxon>
        <taxon>Fungi</taxon>
        <taxon>Dikarya</taxon>
        <taxon>Ascomycota</taxon>
        <taxon>Pezizomycotina</taxon>
        <taxon>Sordariomycetes</taxon>
        <taxon>Hypocreomycetidae</taxon>
        <taxon>Hypocreales</taxon>
        <taxon>Ophiocordycipitaceae</taxon>
        <taxon>Ophiocordyceps</taxon>
    </lineage>
</organism>